<dbReference type="InterPro" id="IPR001365">
    <property type="entry name" value="A_deaminase_dom"/>
</dbReference>
<protein>
    <submittedName>
        <fullName evidence="7">Adenosine deaminase</fullName>
    </submittedName>
</protein>
<name>A0A8J2ZMH1_9RHOB</name>
<dbReference type="Pfam" id="PF00962">
    <property type="entry name" value="A_deaminase"/>
    <property type="match status" value="1"/>
</dbReference>
<evidence type="ECO:0000256" key="4">
    <source>
        <dbReference type="ARBA" id="ARBA00022801"/>
    </source>
</evidence>
<dbReference type="PANTHER" id="PTHR43114:SF6">
    <property type="entry name" value="ADENINE DEAMINASE"/>
    <property type="match status" value="1"/>
</dbReference>
<keyword evidence="5" id="KW-0862">Zinc</keyword>
<evidence type="ECO:0000256" key="2">
    <source>
        <dbReference type="ARBA" id="ARBA00006676"/>
    </source>
</evidence>
<dbReference type="GO" id="GO:0016814">
    <property type="term" value="F:hydrolase activity, acting on carbon-nitrogen (but not peptide) bonds, in cyclic amidines"/>
    <property type="evidence" value="ECO:0007669"/>
    <property type="project" value="UniProtKB-ARBA"/>
</dbReference>
<feature type="domain" description="Adenosine deaminase" evidence="6">
    <location>
        <begin position="20"/>
        <end position="339"/>
    </location>
</feature>
<evidence type="ECO:0000259" key="6">
    <source>
        <dbReference type="Pfam" id="PF00962"/>
    </source>
</evidence>
<evidence type="ECO:0000256" key="5">
    <source>
        <dbReference type="ARBA" id="ARBA00022833"/>
    </source>
</evidence>
<comment type="cofactor">
    <cofactor evidence="1">
        <name>Zn(2+)</name>
        <dbReference type="ChEBI" id="CHEBI:29105"/>
    </cofactor>
</comment>
<evidence type="ECO:0000256" key="3">
    <source>
        <dbReference type="ARBA" id="ARBA00022723"/>
    </source>
</evidence>
<dbReference type="PANTHER" id="PTHR43114">
    <property type="entry name" value="ADENINE DEAMINASE"/>
    <property type="match status" value="1"/>
</dbReference>
<reference evidence="7" key="2">
    <citation type="submission" date="2020-09" db="EMBL/GenBank/DDBJ databases">
        <authorList>
            <person name="Sun Q."/>
            <person name="Zhou Y."/>
        </authorList>
    </citation>
    <scope>NUCLEOTIDE SEQUENCE</scope>
    <source>
        <strain evidence="7">CGMCC 1.15762</strain>
    </source>
</reference>
<dbReference type="EMBL" id="BMJV01000008">
    <property type="protein sequence ID" value="GGG82346.1"/>
    <property type="molecule type" value="Genomic_DNA"/>
</dbReference>
<reference evidence="7" key="1">
    <citation type="journal article" date="2014" name="Int. J. Syst. Evol. Microbiol.">
        <title>Complete genome sequence of Corynebacterium casei LMG S-19264T (=DSM 44701T), isolated from a smear-ripened cheese.</title>
        <authorList>
            <consortium name="US DOE Joint Genome Institute (JGI-PGF)"/>
            <person name="Walter F."/>
            <person name="Albersmeier A."/>
            <person name="Kalinowski J."/>
            <person name="Ruckert C."/>
        </authorList>
    </citation>
    <scope>NUCLEOTIDE SEQUENCE</scope>
    <source>
        <strain evidence="7">CGMCC 1.15762</strain>
    </source>
</reference>
<dbReference type="InterPro" id="IPR032466">
    <property type="entry name" value="Metal_Hydrolase"/>
</dbReference>
<evidence type="ECO:0000313" key="7">
    <source>
        <dbReference type="EMBL" id="GGG82346.1"/>
    </source>
</evidence>
<dbReference type="NCBIfam" id="NF006848">
    <property type="entry name" value="PRK09358.1-3"/>
    <property type="match status" value="1"/>
</dbReference>
<gene>
    <name evidence="7" type="primary">add</name>
    <name evidence="7" type="ORF">GCM10011415_35040</name>
</gene>
<dbReference type="CDD" id="cd01320">
    <property type="entry name" value="ADA"/>
    <property type="match status" value="1"/>
</dbReference>
<comment type="similarity">
    <text evidence="2">Belongs to the metallo-dependent hydrolases superfamily. Adenosine and AMP deaminases family.</text>
</comment>
<comment type="caution">
    <text evidence="7">The sequence shown here is derived from an EMBL/GenBank/DDBJ whole genome shotgun (WGS) entry which is preliminary data.</text>
</comment>
<evidence type="ECO:0000313" key="8">
    <source>
        <dbReference type="Proteomes" id="UP000617145"/>
    </source>
</evidence>
<proteinExistence type="inferred from homology"/>
<dbReference type="GO" id="GO:0019239">
    <property type="term" value="F:deaminase activity"/>
    <property type="evidence" value="ECO:0007669"/>
    <property type="project" value="InterPro"/>
</dbReference>
<dbReference type="Proteomes" id="UP000617145">
    <property type="component" value="Unassembled WGS sequence"/>
</dbReference>
<dbReference type="SUPFAM" id="SSF51556">
    <property type="entry name" value="Metallo-dependent hydrolases"/>
    <property type="match status" value="1"/>
</dbReference>
<accession>A0A8J2ZMH1</accession>
<dbReference type="GO" id="GO:0046872">
    <property type="term" value="F:metal ion binding"/>
    <property type="evidence" value="ECO:0007669"/>
    <property type="project" value="UniProtKB-KW"/>
</dbReference>
<keyword evidence="8" id="KW-1185">Reference proteome</keyword>
<keyword evidence="4" id="KW-0378">Hydrolase</keyword>
<evidence type="ECO:0000256" key="1">
    <source>
        <dbReference type="ARBA" id="ARBA00001947"/>
    </source>
</evidence>
<keyword evidence="3" id="KW-0479">Metal-binding</keyword>
<sequence length="343" mass="37908">MREELPVIDEERLEAIRELPKVELHLHHEGAAPPAFIRGLAQEKNIRLDGVFDERGHYAYDDFLGFLKVYEGATSVLKSPQDYARLTTAVLEECTKNGVIYAESFISPDFCGGGDLGAWREYLAAIREAADEAERSMGITLRGIVTCVRHFGPDKAKRAALCAAETAGDWITGFGMGGDENAGKQRDFAYSFDMAREAGLRLTTHAGEWRGPSEVVDALTDLKVERIGHGVRAIEDLALVDKLVENGIVLEVCPGSNVALGVCRNLAAHPIEKLRARGVKVTVSTDDPPFFHTTMKDEYEGLARTFRWDEEVFMDIARTSANAAFCDVATRDRLLKRLETTSD</sequence>
<dbReference type="RefSeq" id="WP_188791583.1">
    <property type="nucleotide sequence ID" value="NZ_BMJV01000008.1"/>
</dbReference>
<dbReference type="NCBIfam" id="TIGR01430">
    <property type="entry name" value="aden_deam"/>
    <property type="match status" value="1"/>
</dbReference>
<dbReference type="AlphaFoldDB" id="A0A8J2ZMH1"/>
<organism evidence="7 8">
    <name type="scientific">Salipiger pallidus</name>
    <dbReference type="NCBI Taxonomy" id="1775170"/>
    <lineage>
        <taxon>Bacteria</taxon>
        <taxon>Pseudomonadati</taxon>
        <taxon>Pseudomonadota</taxon>
        <taxon>Alphaproteobacteria</taxon>
        <taxon>Rhodobacterales</taxon>
        <taxon>Roseobacteraceae</taxon>
        <taxon>Salipiger</taxon>
    </lineage>
</organism>
<dbReference type="Gene3D" id="3.20.20.140">
    <property type="entry name" value="Metal-dependent hydrolases"/>
    <property type="match status" value="1"/>
</dbReference>
<dbReference type="InterPro" id="IPR006330">
    <property type="entry name" value="Ado/ade_deaminase"/>
</dbReference>